<keyword evidence="2" id="KW-0472">Membrane</keyword>
<dbReference type="Proteomes" id="UP000057938">
    <property type="component" value="Chromosome"/>
</dbReference>
<reference evidence="5 6" key="1">
    <citation type="submission" date="2015-09" db="EMBL/GenBank/DDBJ databases">
        <title>Complete genome sequence of a benzo[a]pyrene-degrading bacterium Altererythrobacter epoxidivorans CGMCC 1.7731T.</title>
        <authorList>
            <person name="Li Z."/>
            <person name="Cheng H."/>
            <person name="Huo Y."/>
            <person name="Xu X."/>
        </authorList>
    </citation>
    <scope>NUCLEOTIDE SEQUENCE [LARGE SCALE GENOMIC DNA]</scope>
    <source>
        <strain evidence="5 6">CGMCC 1.7731</strain>
    </source>
</reference>
<dbReference type="GO" id="GO:0051205">
    <property type="term" value="P:protein insertion into membrane"/>
    <property type="evidence" value="ECO:0007669"/>
    <property type="project" value="TreeGrafter"/>
</dbReference>
<dbReference type="GO" id="GO:1990063">
    <property type="term" value="C:Bam protein complex"/>
    <property type="evidence" value="ECO:0007669"/>
    <property type="project" value="TreeGrafter"/>
</dbReference>
<dbReference type="GO" id="GO:0043165">
    <property type="term" value="P:Gram-negative-bacterium-type cell outer membrane assembly"/>
    <property type="evidence" value="ECO:0007669"/>
    <property type="project" value="TreeGrafter"/>
</dbReference>
<keyword evidence="3" id="KW-0998">Cell outer membrane</keyword>
<evidence type="ECO:0000313" key="5">
    <source>
        <dbReference type="EMBL" id="ALE17410.1"/>
    </source>
</evidence>
<dbReference type="PROSITE" id="PS51257">
    <property type="entry name" value="PROKAR_LIPOPROTEIN"/>
    <property type="match status" value="1"/>
</dbReference>
<gene>
    <name evidence="5" type="ORF">AMC99_02130</name>
</gene>
<dbReference type="PANTHER" id="PTHR37482">
    <property type="entry name" value="OUTER MEMBRANE PROTEIN ASSEMBLY FACTOR BAME"/>
    <property type="match status" value="1"/>
</dbReference>
<dbReference type="KEGG" id="aep:AMC99_02130"/>
<evidence type="ECO:0000256" key="2">
    <source>
        <dbReference type="ARBA" id="ARBA00023136"/>
    </source>
</evidence>
<protein>
    <submittedName>
        <fullName evidence="5">Outer membrane lipoprotein OmlA</fullName>
    </submittedName>
</protein>
<dbReference type="Gene3D" id="3.30.1450.10">
    <property type="match status" value="1"/>
</dbReference>
<evidence type="ECO:0000256" key="3">
    <source>
        <dbReference type="ARBA" id="ARBA00023237"/>
    </source>
</evidence>
<organism evidence="5 6">
    <name type="scientific">Altererythrobacter epoxidivorans</name>
    <dbReference type="NCBI Taxonomy" id="361183"/>
    <lineage>
        <taxon>Bacteria</taxon>
        <taxon>Pseudomonadati</taxon>
        <taxon>Pseudomonadota</taxon>
        <taxon>Alphaproteobacteria</taxon>
        <taxon>Sphingomonadales</taxon>
        <taxon>Erythrobacteraceae</taxon>
        <taxon>Altererythrobacter</taxon>
    </lineage>
</organism>
<dbReference type="PANTHER" id="PTHR37482:SF1">
    <property type="entry name" value="OUTER MEMBRANE PROTEIN ASSEMBLY FACTOR BAME"/>
    <property type="match status" value="1"/>
</dbReference>
<evidence type="ECO:0000256" key="1">
    <source>
        <dbReference type="ARBA" id="ARBA00022729"/>
    </source>
</evidence>
<dbReference type="EMBL" id="CP012669">
    <property type="protein sequence ID" value="ALE17410.1"/>
    <property type="molecule type" value="Genomic_DNA"/>
</dbReference>
<dbReference type="InterPro" id="IPR007450">
    <property type="entry name" value="BamE_dom"/>
</dbReference>
<dbReference type="InterPro" id="IPR026592">
    <property type="entry name" value="BamE"/>
</dbReference>
<keyword evidence="6" id="KW-1185">Reference proteome</keyword>
<keyword evidence="1" id="KW-0732">Signal</keyword>
<dbReference type="GO" id="GO:0030674">
    <property type="term" value="F:protein-macromolecule adaptor activity"/>
    <property type="evidence" value="ECO:0007669"/>
    <property type="project" value="TreeGrafter"/>
</dbReference>
<keyword evidence="5" id="KW-0449">Lipoprotein</keyword>
<proteinExistence type="predicted"/>
<dbReference type="Pfam" id="PF04355">
    <property type="entry name" value="BamE"/>
    <property type="match status" value="1"/>
</dbReference>
<dbReference type="InterPro" id="IPR037873">
    <property type="entry name" value="BamE-like"/>
</dbReference>
<dbReference type="STRING" id="361183.AMC99_02130"/>
<accession>A0A0M4M9B6</accession>
<dbReference type="PATRIC" id="fig|361183.4.peg.2093"/>
<evidence type="ECO:0000259" key="4">
    <source>
        <dbReference type="Pfam" id="PF04355"/>
    </source>
</evidence>
<name>A0A0M4M9B6_9SPHN</name>
<dbReference type="AlphaFoldDB" id="A0A0M4M9B6"/>
<sequence length="162" mass="17243">MPDYEKVCRSMDRAKAFKLGLVMAVGVGLAGCSSIREQRGYRVDPVLQTSIQPGVDNQQSVAGTLGRPSYVSEYGDQTWYYITSVTARKPFVRPSIQSHSVLAVSFDEAGNVAAADITGINNVARISPDGAETPTLGRERGFLEDLFGNIGQVGSAGMGAPQ</sequence>
<evidence type="ECO:0000313" key="6">
    <source>
        <dbReference type="Proteomes" id="UP000057938"/>
    </source>
</evidence>
<feature type="domain" description="Outer membrane protein assembly factor BamE" evidence="4">
    <location>
        <begin position="41"/>
        <end position="114"/>
    </location>
</feature>